<dbReference type="Proteomes" id="UP000220752">
    <property type="component" value="Unassembled WGS sequence"/>
</dbReference>
<dbReference type="EMBL" id="NMTQ01000037">
    <property type="protein sequence ID" value="PDX57380.1"/>
    <property type="molecule type" value="Genomic_DNA"/>
</dbReference>
<evidence type="ECO:0000313" key="2">
    <source>
        <dbReference type="Proteomes" id="UP000220752"/>
    </source>
</evidence>
<dbReference type="InterPro" id="IPR032207">
    <property type="entry name" value="DUF5026"/>
</dbReference>
<comment type="caution">
    <text evidence="1">The sequence shown here is derived from an EMBL/GenBank/DDBJ whole genome shotgun (WGS) entry which is preliminary data.</text>
</comment>
<keyword evidence="2" id="KW-1185">Reference proteome</keyword>
<dbReference type="AlphaFoldDB" id="A0A2A6Z7N7"/>
<sequence>MGLMKETTSAAIDTTAIHPGDLIRAKYADWNEAKNGIVTAVTGGEIRCLYFPGIRNVCNYFLIAADEVTEGLWEVSWSSDMKTIQTEGEQHDA</sequence>
<accession>A0A2A6Z7N7</accession>
<reference evidence="1 2" key="1">
    <citation type="journal article" date="2017" name="Front. Microbiol.">
        <title>New Insights into the Diversity of the Genus Faecalibacterium.</title>
        <authorList>
            <person name="Benevides L."/>
            <person name="Burman S."/>
            <person name="Martin R."/>
            <person name="Robert V."/>
            <person name="Thomas M."/>
            <person name="Miquel S."/>
            <person name="Chain F."/>
            <person name="Sokol H."/>
            <person name="Bermudez-Humaran L.G."/>
            <person name="Morrison M."/>
            <person name="Langella P."/>
            <person name="Azevedo V.A."/>
            <person name="Chatel J.M."/>
            <person name="Soares S."/>
        </authorList>
    </citation>
    <scope>NUCLEOTIDE SEQUENCE [LARGE SCALE GENOMIC DNA]</scope>
    <source>
        <strain evidence="2">CNCM I-4540</strain>
    </source>
</reference>
<evidence type="ECO:0000313" key="1">
    <source>
        <dbReference type="EMBL" id="PDX57380.1"/>
    </source>
</evidence>
<proteinExistence type="predicted"/>
<protein>
    <submittedName>
        <fullName evidence="1">DUF5026 domain-containing protein</fullName>
    </submittedName>
</protein>
<organism evidence="1 2">
    <name type="scientific">Faecalibacterium langellae</name>
    <dbReference type="NCBI Taxonomy" id="3435293"/>
    <lineage>
        <taxon>Bacteria</taxon>
        <taxon>Bacillati</taxon>
        <taxon>Bacillota</taxon>
        <taxon>Clostridia</taxon>
        <taxon>Eubacteriales</taxon>
        <taxon>Oscillospiraceae</taxon>
        <taxon>Faecalibacterium</taxon>
    </lineage>
</organism>
<gene>
    <name evidence="1" type="ORF">CGS46_12715</name>
</gene>
<dbReference type="Pfam" id="PF16429">
    <property type="entry name" value="DUF5026"/>
    <property type="match status" value="1"/>
</dbReference>
<name>A0A2A6Z7N7_9FIRM</name>